<accession>A0ABP6FBT0</accession>
<gene>
    <name evidence="1" type="ORF">GCM10010412_076070</name>
</gene>
<comment type="caution">
    <text evidence="1">The sequence shown here is derived from an EMBL/GenBank/DDBJ whole genome shotgun (WGS) entry which is preliminary data.</text>
</comment>
<keyword evidence="2" id="KW-1185">Reference proteome</keyword>
<dbReference type="Proteomes" id="UP001501666">
    <property type="component" value="Unassembled WGS sequence"/>
</dbReference>
<evidence type="ECO:0000313" key="2">
    <source>
        <dbReference type="Proteomes" id="UP001501666"/>
    </source>
</evidence>
<dbReference type="EMBL" id="BAAATE010000028">
    <property type="protein sequence ID" value="GAA2687810.1"/>
    <property type="molecule type" value="Genomic_DNA"/>
</dbReference>
<dbReference type="RefSeq" id="WP_346153426.1">
    <property type="nucleotide sequence ID" value="NZ_BAAATE010000028.1"/>
</dbReference>
<name>A0ABP6FBT0_9ACTN</name>
<sequence length="160" mass="17901">MTGYTRVAMDLVEEIRLMKVPEDRWVLPVVEIPSNLFKEWEKAQEAARLVADRVQRYCEETGQLAEGAEFPNESAVNTSAPASSLPTADEAAVATYVPALLERLRPGLEEWLRHRLADMRTRGQTGVVTVRADDDTHDLESNWTSIGLQLQLGDRVIALV</sequence>
<evidence type="ECO:0000313" key="1">
    <source>
        <dbReference type="EMBL" id="GAA2687810.1"/>
    </source>
</evidence>
<protein>
    <submittedName>
        <fullName evidence="1">Uncharacterized protein</fullName>
    </submittedName>
</protein>
<organism evidence="1 2">
    <name type="scientific">Nonomuraea recticatena</name>
    <dbReference type="NCBI Taxonomy" id="46178"/>
    <lineage>
        <taxon>Bacteria</taxon>
        <taxon>Bacillati</taxon>
        <taxon>Actinomycetota</taxon>
        <taxon>Actinomycetes</taxon>
        <taxon>Streptosporangiales</taxon>
        <taxon>Streptosporangiaceae</taxon>
        <taxon>Nonomuraea</taxon>
    </lineage>
</organism>
<proteinExistence type="predicted"/>
<reference evidence="2" key="1">
    <citation type="journal article" date="2019" name="Int. J. Syst. Evol. Microbiol.">
        <title>The Global Catalogue of Microorganisms (GCM) 10K type strain sequencing project: providing services to taxonomists for standard genome sequencing and annotation.</title>
        <authorList>
            <consortium name="The Broad Institute Genomics Platform"/>
            <consortium name="The Broad Institute Genome Sequencing Center for Infectious Disease"/>
            <person name="Wu L."/>
            <person name="Ma J."/>
        </authorList>
    </citation>
    <scope>NUCLEOTIDE SEQUENCE [LARGE SCALE GENOMIC DNA]</scope>
    <source>
        <strain evidence="2">JCM 6835</strain>
    </source>
</reference>